<evidence type="ECO:0000256" key="1">
    <source>
        <dbReference type="ARBA" id="ARBA00004141"/>
    </source>
</evidence>
<protein>
    <recommendedName>
        <fullName evidence="7">Major facilitator superfamily (MFS) profile domain-containing protein</fullName>
    </recommendedName>
</protein>
<dbReference type="Pfam" id="PF00083">
    <property type="entry name" value="Sugar_tr"/>
    <property type="match status" value="1"/>
</dbReference>
<evidence type="ECO:0000256" key="4">
    <source>
        <dbReference type="ARBA" id="ARBA00022989"/>
    </source>
</evidence>
<sequence length="228" mass="24454">MATTNSPAVDGKATDDDVKLAQFGQHVSPGTHIIPAYWQSLWDAMAQVCTGFGAWGEGPMSDRSGRRVSFCVSALISIAGTAVIYIATTPGAFLGGKMVNAIGLGMALTTGPIYVSEITPLRIRGVALSAYAFSMDLRYLIAASVAFYCVTIVVEPILASMVRVTREEECQANASSETSCMDLFKGANWRRTRIILYTNGLNQMIGATTISNASYFMITAEESSRYKG</sequence>
<dbReference type="GO" id="GO:0016020">
    <property type="term" value="C:membrane"/>
    <property type="evidence" value="ECO:0007669"/>
    <property type="project" value="UniProtKB-SubCell"/>
</dbReference>
<feature type="transmembrane region" description="Helical" evidence="6">
    <location>
        <begin position="137"/>
        <end position="158"/>
    </location>
</feature>
<comment type="subcellular location">
    <subcellularLocation>
        <location evidence="1">Membrane</location>
        <topology evidence="1">Multi-pass membrane protein</topology>
    </subcellularLocation>
</comment>
<comment type="similarity">
    <text evidence="2">Belongs to the major facilitator superfamily. Sugar transporter (TC 2.A.1.1) family.</text>
</comment>
<evidence type="ECO:0000313" key="9">
    <source>
        <dbReference type="Proteomes" id="UP000297280"/>
    </source>
</evidence>
<feature type="domain" description="Major facilitator superfamily (MFS) profile" evidence="7">
    <location>
        <begin position="1"/>
        <end position="228"/>
    </location>
</feature>
<dbReference type="PANTHER" id="PTHR48022">
    <property type="entry name" value="PLASTIDIC GLUCOSE TRANSPORTER 4"/>
    <property type="match status" value="1"/>
</dbReference>
<evidence type="ECO:0000256" key="5">
    <source>
        <dbReference type="ARBA" id="ARBA00023136"/>
    </source>
</evidence>
<evidence type="ECO:0000259" key="7">
    <source>
        <dbReference type="PROSITE" id="PS50850"/>
    </source>
</evidence>
<dbReference type="Gene3D" id="1.20.1250.20">
    <property type="entry name" value="MFS general substrate transporter like domains"/>
    <property type="match status" value="1"/>
</dbReference>
<dbReference type="PANTHER" id="PTHR48022:SF2">
    <property type="entry name" value="PLASTIDIC GLUCOSE TRANSPORTER 4"/>
    <property type="match status" value="1"/>
</dbReference>
<accession>A0A4Z1KJQ8</accession>
<feature type="transmembrane region" description="Helical" evidence="6">
    <location>
        <begin position="68"/>
        <end position="86"/>
    </location>
</feature>
<gene>
    <name evidence="8" type="ORF">BPOR_1052g00010</name>
</gene>
<keyword evidence="5 6" id="KW-0472">Membrane</keyword>
<dbReference type="InterPro" id="IPR036259">
    <property type="entry name" value="MFS_trans_sf"/>
</dbReference>
<evidence type="ECO:0000256" key="2">
    <source>
        <dbReference type="ARBA" id="ARBA00010992"/>
    </source>
</evidence>
<dbReference type="GO" id="GO:0005351">
    <property type="term" value="F:carbohydrate:proton symporter activity"/>
    <property type="evidence" value="ECO:0007669"/>
    <property type="project" value="TreeGrafter"/>
</dbReference>
<dbReference type="PROSITE" id="PS50850">
    <property type="entry name" value="MFS"/>
    <property type="match status" value="1"/>
</dbReference>
<comment type="caution">
    <text evidence="8">The sequence shown here is derived from an EMBL/GenBank/DDBJ whole genome shotgun (WGS) entry which is preliminary data.</text>
</comment>
<dbReference type="SUPFAM" id="SSF103473">
    <property type="entry name" value="MFS general substrate transporter"/>
    <property type="match status" value="1"/>
</dbReference>
<dbReference type="AlphaFoldDB" id="A0A4Z1KJQ8"/>
<name>A0A4Z1KJQ8_9HELO</name>
<evidence type="ECO:0000256" key="6">
    <source>
        <dbReference type="SAM" id="Phobius"/>
    </source>
</evidence>
<organism evidence="8 9">
    <name type="scientific">Botrytis porri</name>
    <dbReference type="NCBI Taxonomy" id="87229"/>
    <lineage>
        <taxon>Eukaryota</taxon>
        <taxon>Fungi</taxon>
        <taxon>Dikarya</taxon>
        <taxon>Ascomycota</taxon>
        <taxon>Pezizomycotina</taxon>
        <taxon>Leotiomycetes</taxon>
        <taxon>Helotiales</taxon>
        <taxon>Sclerotiniaceae</taxon>
        <taxon>Botrytis</taxon>
    </lineage>
</organism>
<keyword evidence="4 6" id="KW-1133">Transmembrane helix</keyword>
<dbReference type="InterPro" id="IPR020846">
    <property type="entry name" value="MFS_dom"/>
</dbReference>
<evidence type="ECO:0000313" key="8">
    <source>
        <dbReference type="EMBL" id="TGO81687.1"/>
    </source>
</evidence>
<dbReference type="Proteomes" id="UP000297280">
    <property type="component" value="Unassembled WGS sequence"/>
</dbReference>
<proteinExistence type="inferred from homology"/>
<keyword evidence="9" id="KW-1185">Reference proteome</keyword>
<dbReference type="EMBL" id="PQXO01001046">
    <property type="protein sequence ID" value="TGO81687.1"/>
    <property type="molecule type" value="Genomic_DNA"/>
</dbReference>
<keyword evidence="3 6" id="KW-0812">Transmembrane</keyword>
<dbReference type="InterPro" id="IPR005828">
    <property type="entry name" value="MFS_sugar_transport-like"/>
</dbReference>
<dbReference type="InterPro" id="IPR050360">
    <property type="entry name" value="MFS_Sugar_Transporters"/>
</dbReference>
<evidence type="ECO:0000256" key="3">
    <source>
        <dbReference type="ARBA" id="ARBA00022692"/>
    </source>
</evidence>
<reference evidence="8 9" key="1">
    <citation type="submission" date="2017-12" db="EMBL/GenBank/DDBJ databases">
        <title>Comparative genomics of Botrytis spp.</title>
        <authorList>
            <person name="Valero-Jimenez C.A."/>
            <person name="Tapia P."/>
            <person name="Veloso J."/>
            <person name="Silva-Moreno E."/>
            <person name="Staats M."/>
            <person name="Valdes J.H."/>
            <person name="Van Kan J.A.L."/>
        </authorList>
    </citation>
    <scope>NUCLEOTIDE SEQUENCE [LARGE SCALE GENOMIC DNA]</scope>
    <source>
        <strain evidence="8 9">MUCL3349</strain>
    </source>
</reference>